<feature type="transmembrane region" description="Helical" evidence="7">
    <location>
        <begin position="109"/>
        <end position="132"/>
    </location>
</feature>
<dbReference type="Gene3D" id="1.20.1720.10">
    <property type="entry name" value="Multidrug resistance protein D"/>
    <property type="match status" value="1"/>
</dbReference>
<evidence type="ECO:0000256" key="2">
    <source>
        <dbReference type="ARBA" id="ARBA00022448"/>
    </source>
</evidence>
<gene>
    <name evidence="9" type="ORF">ABC228_06875</name>
</gene>
<evidence type="ECO:0000313" key="10">
    <source>
        <dbReference type="Proteomes" id="UP001444625"/>
    </source>
</evidence>
<keyword evidence="2" id="KW-0813">Transport</keyword>
<dbReference type="PROSITE" id="PS50850">
    <property type="entry name" value="MFS"/>
    <property type="match status" value="1"/>
</dbReference>
<dbReference type="RefSeq" id="WP_345824367.1">
    <property type="nucleotide sequence ID" value="NZ_JBDIML010000002.1"/>
</dbReference>
<comment type="subcellular location">
    <subcellularLocation>
        <location evidence="1">Cell membrane</location>
        <topology evidence="1">Multi-pass membrane protein</topology>
    </subcellularLocation>
</comment>
<reference evidence="9 10" key="1">
    <citation type="submission" date="2024-05" db="EMBL/GenBank/DDBJ databases">
        <authorList>
            <person name="Haq I."/>
            <person name="Ullah Z."/>
            <person name="Ahmad R."/>
            <person name="Li M."/>
            <person name="Tong Y."/>
        </authorList>
    </citation>
    <scope>NUCLEOTIDE SEQUENCE [LARGE SCALE GENOMIC DNA]</scope>
    <source>
        <strain evidence="9 10">16A2E</strain>
    </source>
</reference>
<dbReference type="Proteomes" id="UP001444625">
    <property type="component" value="Unassembled WGS sequence"/>
</dbReference>
<name>A0ABU9XJ84_9BACI</name>
<keyword evidence="6 7" id="KW-0472">Membrane</keyword>
<feature type="domain" description="Major facilitator superfamily (MFS) profile" evidence="8">
    <location>
        <begin position="21"/>
        <end position="524"/>
    </location>
</feature>
<evidence type="ECO:0000256" key="5">
    <source>
        <dbReference type="ARBA" id="ARBA00022989"/>
    </source>
</evidence>
<feature type="transmembrane region" description="Helical" evidence="7">
    <location>
        <begin position="55"/>
        <end position="74"/>
    </location>
</feature>
<dbReference type="PANTHER" id="PTHR23501:SF197">
    <property type="entry name" value="COMD"/>
    <property type="match status" value="1"/>
</dbReference>
<feature type="transmembrane region" description="Helical" evidence="7">
    <location>
        <begin position="499"/>
        <end position="520"/>
    </location>
</feature>
<dbReference type="SUPFAM" id="SSF103473">
    <property type="entry name" value="MFS general substrate transporter"/>
    <property type="match status" value="1"/>
</dbReference>
<comment type="caution">
    <text evidence="9">The sequence shown here is derived from an EMBL/GenBank/DDBJ whole genome shotgun (WGS) entry which is preliminary data.</text>
</comment>
<evidence type="ECO:0000259" key="8">
    <source>
        <dbReference type="PROSITE" id="PS50850"/>
    </source>
</evidence>
<accession>A0ABU9XJ84</accession>
<feature type="transmembrane region" description="Helical" evidence="7">
    <location>
        <begin position="20"/>
        <end position="43"/>
    </location>
</feature>
<dbReference type="InterPro" id="IPR036259">
    <property type="entry name" value="MFS_trans_sf"/>
</dbReference>
<feature type="transmembrane region" description="Helical" evidence="7">
    <location>
        <begin position="86"/>
        <end position="103"/>
    </location>
</feature>
<organism evidence="9 10">
    <name type="scientific">Ornithinibacillus xuwenensis</name>
    <dbReference type="NCBI Taxonomy" id="3144668"/>
    <lineage>
        <taxon>Bacteria</taxon>
        <taxon>Bacillati</taxon>
        <taxon>Bacillota</taxon>
        <taxon>Bacilli</taxon>
        <taxon>Bacillales</taxon>
        <taxon>Bacillaceae</taxon>
        <taxon>Ornithinibacillus</taxon>
    </lineage>
</organism>
<feature type="transmembrane region" description="Helical" evidence="7">
    <location>
        <begin position="172"/>
        <end position="193"/>
    </location>
</feature>
<protein>
    <submittedName>
        <fullName evidence="9">DHA2 family efflux MFS transporter permease subunit</fullName>
    </submittedName>
</protein>
<feature type="transmembrane region" description="Helical" evidence="7">
    <location>
        <begin position="311"/>
        <end position="328"/>
    </location>
</feature>
<evidence type="ECO:0000256" key="7">
    <source>
        <dbReference type="SAM" id="Phobius"/>
    </source>
</evidence>
<dbReference type="PANTHER" id="PTHR23501">
    <property type="entry name" value="MAJOR FACILITATOR SUPERFAMILY"/>
    <property type="match status" value="1"/>
</dbReference>
<evidence type="ECO:0000256" key="3">
    <source>
        <dbReference type="ARBA" id="ARBA00022475"/>
    </source>
</evidence>
<keyword evidence="10" id="KW-1185">Reference proteome</keyword>
<feature type="transmembrane region" description="Helical" evidence="7">
    <location>
        <begin position="276"/>
        <end position="299"/>
    </location>
</feature>
<dbReference type="EMBL" id="JBDIML010000002">
    <property type="protein sequence ID" value="MEN2766902.1"/>
    <property type="molecule type" value="Genomic_DNA"/>
</dbReference>
<feature type="transmembrane region" description="Helical" evidence="7">
    <location>
        <begin position="365"/>
        <end position="387"/>
    </location>
</feature>
<dbReference type="CDD" id="cd17502">
    <property type="entry name" value="MFS_Azr1_MDR_like"/>
    <property type="match status" value="1"/>
</dbReference>
<dbReference type="NCBIfam" id="TIGR00711">
    <property type="entry name" value="efflux_EmrB"/>
    <property type="match status" value="1"/>
</dbReference>
<evidence type="ECO:0000256" key="1">
    <source>
        <dbReference type="ARBA" id="ARBA00004651"/>
    </source>
</evidence>
<dbReference type="PRINTS" id="PR01036">
    <property type="entry name" value="TCRTETB"/>
</dbReference>
<dbReference type="InterPro" id="IPR011701">
    <property type="entry name" value="MFS"/>
</dbReference>
<keyword evidence="3" id="KW-1003">Cell membrane</keyword>
<dbReference type="InterPro" id="IPR020846">
    <property type="entry name" value="MFS_dom"/>
</dbReference>
<keyword evidence="4 7" id="KW-0812">Transmembrane</keyword>
<feature type="transmembrane region" description="Helical" evidence="7">
    <location>
        <begin position="144"/>
        <end position="166"/>
    </location>
</feature>
<proteinExistence type="predicted"/>
<feature type="transmembrane region" description="Helical" evidence="7">
    <location>
        <begin position="236"/>
        <end position="255"/>
    </location>
</feature>
<evidence type="ECO:0000256" key="6">
    <source>
        <dbReference type="ARBA" id="ARBA00023136"/>
    </source>
</evidence>
<evidence type="ECO:0000256" key="4">
    <source>
        <dbReference type="ARBA" id="ARBA00022692"/>
    </source>
</evidence>
<feature type="transmembrane region" description="Helical" evidence="7">
    <location>
        <begin position="205"/>
        <end position="224"/>
    </location>
</feature>
<dbReference type="Gene3D" id="1.20.1250.20">
    <property type="entry name" value="MFS general substrate transporter like domains"/>
    <property type="match status" value="1"/>
</dbReference>
<keyword evidence="5 7" id="KW-1133">Transmembrane helix</keyword>
<dbReference type="InterPro" id="IPR004638">
    <property type="entry name" value="EmrB-like"/>
</dbReference>
<sequence>MASKTNIQTTNQITGKQKGWALATVLMTMFFASMNQTVVSTAIPTIISDLEGFELYSWIFSAFMITSAISVPIYGKLSDVYGRRPFYIFGLLVFAIGSVLSGFSQSIEWLIIARAIQGIGAGAMMSMPRATIGDIFNPKERGRWMGVIGAVFGVSSILGPTIGGWITENIGWEWVFFVNLPFAVLALIGVFYALPKVKTEQRTKVDWIGSILLTIGLLPIMFGFTWAGDKYAWSDWQTITLFGSGLIVLVFFMLYERKRKDPVIEVSFFQNKLFAITLILAVFVTMAMFGALMFLPLYIQGVLGMSVQNSGLVMAPMMISFIAGSVIAGQYMTRTGKYKMIAHISAVFMVVGLILFSLVDVDTTYPTVILDMVILGIGIGSLMPIFNVSVQNIFPYKQMGSVNATQQFVRSLGGVIAAPIFGSLLNSGFSDKMKETMPSELANLQQSAGTELANMNPQALLTQEAQQGLQEAFAKMGDKGIELFEQFLHAVKVSLSSGIHSLFIVGLGFAILTLIGTFFMPEHDLQGDEYYEKEADGKA</sequence>
<feature type="transmembrane region" description="Helical" evidence="7">
    <location>
        <begin position="340"/>
        <end position="359"/>
    </location>
</feature>
<dbReference type="Pfam" id="PF07690">
    <property type="entry name" value="MFS_1"/>
    <property type="match status" value="1"/>
</dbReference>
<evidence type="ECO:0000313" key="9">
    <source>
        <dbReference type="EMBL" id="MEN2766902.1"/>
    </source>
</evidence>